<evidence type="ECO:0000313" key="6">
    <source>
        <dbReference type="Proteomes" id="UP000677244"/>
    </source>
</evidence>
<name>A0ABS3YYK0_9BACT</name>
<keyword evidence="3" id="KW-0472">Membrane</keyword>
<protein>
    <recommendedName>
        <fullName evidence="2">histidine kinase</fullName>
        <ecNumber evidence="2">2.7.13.3</ecNumber>
    </recommendedName>
</protein>
<evidence type="ECO:0000313" key="5">
    <source>
        <dbReference type="EMBL" id="MBO9203002.1"/>
    </source>
</evidence>
<comment type="caution">
    <text evidence="5">The sequence shown here is derived from an EMBL/GenBank/DDBJ whole genome shotgun (WGS) entry which is preliminary data.</text>
</comment>
<evidence type="ECO:0000256" key="3">
    <source>
        <dbReference type="SAM" id="Phobius"/>
    </source>
</evidence>
<evidence type="ECO:0000259" key="4">
    <source>
        <dbReference type="Pfam" id="PF00512"/>
    </source>
</evidence>
<dbReference type="InterPro" id="IPR036097">
    <property type="entry name" value="HisK_dim/P_sf"/>
</dbReference>
<sequence>MRKIVTLFKITFFSLLVVGFGVTQYCWLKSIQKDKLEQCETNIVSGINNAAVAMPVNEAGYTLKENTLTALLHQSFAARNLGDIHFEYSIVKGSNRLSTKGFDQTQLNNSRDKVWYYQFQDNGISGGYSGDQLIVVIKSWEKIALKGMGWLIAASLLLTTLLLIVFCYGFLMMGRKQQLLYDNRTTIIKDMLQQLETPLSTVSVAVEALRNDGVMHDSKKINYYQQIINEENKRMNEQVNKLLRDLV</sequence>
<dbReference type="InterPro" id="IPR003661">
    <property type="entry name" value="HisK_dim/P_dom"/>
</dbReference>
<feature type="transmembrane region" description="Helical" evidence="3">
    <location>
        <begin position="148"/>
        <end position="171"/>
    </location>
</feature>
<dbReference type="Proteomes" id="UP000677244">
    <property type="component" value="Unassembled WGS sequence"/>
</dbReference>
<gene>
    <name evidence="5" type="ORF">J7I42_22110</name>
</gene>
<evidence type="ECO:0000256" key="2">
    <source>
        <dbReference type="ARBA" id="ARBA00012438"/>
    </source>
</evidence>
<evidence type="ECO:0000256" key="1">
    <source>
        <dbReference type="ARBA" id="ARBA00000085"/>
    </source>
</evidence>
<organism evidence="5 6">
    <name type="scientific">Niastella soli</name>
    <dbReference type="NCBI Taxonomy" id="2821487"/>
    <lineage>
        <taxon>Bacteria</taxon>
        <taxon>Pseudomonadati</taxon>
        <taxon>Bacteroidota</taxon>
        <taxon>Chitinophagia</taxon>
        <taxon>Chitinophagales</taxon>
        <taxon>Chitinophagaceae</taxon>
        <taxon>Niastella</taxon>
    </lineage>
</organism>
<reference evidence="5 6" key="1">
    <citation type="submission" date="2021-03" db="EMBL/GenBank/DDBJ databases">
        <title>Assistant Professor.</title>
        <authorList>
            <person name="Huq M.A."/>
        </authorList>
    </citation>
    <scope>NUCLEOTIDE SEQUENCE [LARGE SCALE GENOMIC DNA]</scope>
    <source>
        <strain evidence="5 6">MAH-29</strain>
    </source>
</reference>
<feature type="domain" description="Signal transduction histidine kinase dimerisation/phosphoacceptor" evidence="4">
    <location>
        <begin position="184"/>
        <end position="243"/>
    </location>
</feature>
<proteinExistence type="predicted"/>
<dbReference type="SUPFAM" id="SSF47384">
    <property type="entry name" value="Homodimeric domain of signal transducing histidine kinase"/>
    <property type="match status" value="1"/>
</dbReference>
<dbReference type="Pfam" id="PF00512">
    <property type="entry name" value="HisKA"/>
    <property type="match status" value="1"/>
</dbReference>
<keyword evidence="6" id="KW-1185">Reference proteome</keyword>
<keyword evidence="3" id="KW-0812">Transmembrane</keyword>
<dbReference type="EMBL" id="JAGHKO010000005">
    <property type="protein sequence ID" value="MBO9203002.1"/>
    <property type="molecule type" value="Genomic_DNA"/>
</dbReference>
<dbReference type="RefSeq" id="WP_209141058.1">
    <property type="nucleotide sequence ID" value="NZ_JAGHKO010000005.1"/>
</dbReference>
<keyword evidence="3" id="KW-1133">Transmembrane helix</keyword>
<dbReference type="EC" id="2.7.13.3" evidence="2"/>
<comment type="catalytic activity">
    <reaction evidence="1">
        <text>ATP + protein L-histidine = ADP + protein N-phospho-L-histidine.</text>
        <dbReference type="EC" id="2.7.13.3"/>
    </reaction>
</comment>
<accession>A0ABS3YYK0</accession>